<dbReference type="Proteomes" id="UP001055219">
    <property type="component" value="Unassembled WGS sequence"/>
</dbReference>
<name>A0A9Q0BC19_9HYPO</name>
<accession>A0A9Q0BC19</accession>
<protein>
    <submittedName>
        <fullName evidence="1">Metal dependent phosphohydrolase</fullName>
    </submittedName>
</protein>
<gene>
    <name evidence="1" type="ORF">J7T54_007560</name>
</gene>
<evidence type="ECO:0000313" key="2">
    <source>
        <dbReference type="Proteomes" id="UP001055219"/>
    </source>
</evidence>
<evidence type="ECO:0000313" key="1">
    <source>
        <dbReference type="EMBL" id="KAI6779105.1"/>
    </source>
</evidence>
<dbReference type="EMBL" id="JAGIXG020000052">
    <property type="protein sequence ID" value="KAI6779105.1"/>
    <property type="molecule type" value="Genomic_DNA"/>
</dbReference>
<dbReference type="PANTHER" id="PTHR35569">
    <property type="entry name" value="CYANAMIDE HYDRATASE DDI2-RELATED"/>
    <property type="match status" value="1"/>
</dbReference>
<dbReference type="OrthoDB" id="409121at2759"/>
<proteinExistence type="predicted"/>
<reference evidence="1" key="1">
    <citation type="journal article" date="2021" name="J Fungi (Basel)">
        <title>Genomic and Metabolomic Analyses of the Marine Fungus Emericellopsis cladophorae: Insights into Saltwater Adaptability Mechanisms and Its Biosynthetic Potential.</title>
        <authorList>
            <person name="Goncalves M.F.M."/>
            <person name="Hilario S."/>
            <person name="Van de Peer Y."/>
            <person name="Esteves A.C."/>
            <person name="Alves A."/>
        </authorList>
    </citation>
    <scope>NUCLEOTIDE SEQUENCE</scope>
    <source>
        <strain evidence="1">MUM 19.33</strain>
    </source>
</reference>
<dbReference type="RefSeq" id="XP_051359961.1">
    <property type="nucleotide sequence ID" value="XM_051508968.1"/>
</dbReference>
<dbReference type="GeneID" id="75834034"/>
<sequence length="240" mass="26301">MSAVPTPLLEHVASLNALPPTPIGAGFFSVPDSAICKKAEAFVGEYLPTWMGNHAFRTYASALAIPNHAGWDGGDKARELGIHRELIFLARVLREMGFDAKDSLKSRMSLELWGGIMARKWILAQEEDLVAAGRSPELLLGGFSSHCNFTLALVVLAAGHGLPGLSNAFVHEDEVKAICDKWPRRGYCAGLSRHTKLELERKPACMFEDFLPLFNSGMFEVDVFESVQSELDNDKGGRKT</sequence>
<dbReference type="PANTHER" id="PTHR35569:SF1">
    <property type="entry name" value="CYANAMIDE HYDRATASE DDI2-RELATED"/>
    <property type="match status" value="1"/>
</dbReference>
<comment type="caution">
    <text evidence="1">The sequence shown here is derived from an EMBL/GenBank/DDBJ whole genome shotgun (WGS) entry which is preliminary data.</text>
</comment>
<dbReference type="AlphaFoldDB" id="A0A9Q0BC19"/>
<organism evidence="1 2">
    <name type="scientific">Emericellopsis cladophorae</name>
    <dbReference type="NCBI Taxonomy" id="2686198"/>
    <lineage>
        <taxon>Eukaryota</taxon>
        <taxon>Fungi</taxon>
        <taxon>Dikarya</taxon>
        <taxon>Ascomycota</taxon>
        <taxon>Pezizomycotina</taxon>
        <taxon>Sordariomycetes</taxon>
        <taxon>Hypocreomycetidae</taxon>
        <taxon>Hypocreales</taxon>
        <taxon>Bionectriaceae</taxon>
        <taxon>Emericellopsis</taxon>
    </lineage>
</organism>
<reference evidence="1" key="2">
    <citation type="submission" date="2022-07" db="EMBL/GenBank/DDBJ databases">
        <authorList>
            <person name="Goncalves M.F.M."/>
            <person name="Hilario S."/>
            <person name="Van De Peer Y."/>
            <person name="Esteves A.C."/>
            <person name="Alves A."/>
        </authorList>
    </citation>
    <scope>NUCLEOTIDE SEQUENCE</scope>
    <source>
        <strain evidence="1">MUM 19.33</strain>
    </source>
</reference>
<keyword evidence="2" id="KW-1185">Reference proteome</keyword>